<name>A0A336MAX7_CULSO</name>
<dbReference type="PANTHER" id="PTHR11008:SF32">
    <property type="entry name" value="CIRCADIAN CLOCK-CONTROLLED PROTEIN DAYWAKE-RELATED"/>
    <property type="match status" value="1"/>
</dbReference>
<dbReference type="InterPro" id="IPR010562">
    <property type="entry name" value="Haemolymph_juvenile_hormone-bd"/>
</dbReference>
<dbReference type="PANTHER" id="PTHR11008">
    <property type="entry name" value="PROTEIN TAKEOUT-LIKE PROTEIN"/>
    <property type="match status" value="1"/>
</dbReference>
<dbReference type="FunFam" id="3.15.10.30:FF:000001">
    <property type="entry name" value="Takeout-like protein 1"/>
    <property type="match status" value="1"/>
</dbReference>
<reference evidence="5" key="1">
    <citation type="submission" date="2018-07" db="EMBL/GenBank/DDBJ databases">
        <authorList>
            <person name="Quirk P.G."/>
            <person name="Krulwich T.A."/>
        </authorList>
    </citation>
    <scope>NUCLEOTIDE SEQUENCE</scope>
</reference>
<evidence type="ECO:0000313" key="5">
    <source>
        <dbReference type="EMBL" id="SSX26069.1"/>
    </source>
</evidence>
<dbReference type="VEuPathDB" id="VectorBase:CSON013082"/>
<protein>
    <submittedName>
        <fullName evidence="5">CSON013082 protein</fullName>
    </submittedName>
</protein>
<evidence type="ECO:0000256" key="3">
    <source>
        <dbReference type="ARBA" id="ARBA00060902"/>
    </source>
</evidence>
<keyword evidence="1 4" id="KW-0732">Signal</keyword>
<accession>A0A336MAX7</accession>
<feature type="signal peptide" evidence="4">
    <location>
        <begin position="1"/>
        <end position="27"/>
    </location>
</feature>
<dbReference type="AlphaFoldDB" id="A0A336MAX7"/>
<organism evidence="5">
    <name type="scientific">Culicoides sonorensis</name>
    <name type="common">Biting midge</name>
    <dbReference type="NCBI Taxonomy" id="179676"/>
    <lineage>
        <taxon>Eukaryota</taxon>
        <taxon>Metazoa</taxon>
        <taxon>Ecdysozoa</taxon>
        <taxon>Arthropoda</taxon>
        <taxon>Hexapoda</taxon>
        <taxon>Insecta</taxon>
        <taxon>Pterygota</taxon>
        <taxon>Neoptera</taxon>
        <taxon>Endopterygota</taxon>
        <taxon>Diptera</taxon>
        <taxon>Nematocera</taxon>
        <taxon>Chironomoidea</taxon>
        <taxon>Ceratopogonidae</taxon>
        <taxon>Ceratopogoninae</taxon>
        <taxon>Culicoides</taxon>
        <taxon>Monoculicoides</taxon>
    </lineage>
</organism>
<dbReference type="InterPro" id="IPR038606">
    <property type="entry name" value="To_sf"/>
</dbReference>
<dbReference type="OMA" id="AKADWDN"/>
<dbReference type="SMART" id="SM00700">
    <property type="entry name" value="JHBP"/>
    <property type="match status" value="1"/>
</dbReference>
<sequence length="260" mass="29540">MSYNSCYFNWVVILTLILFLIPRDIQGRLPDDVEKCSIIDTSCLTNKAQIILKKYYKGYEPMGLKSLDPIKVDSMKVSESTEDQKKSINLNLLFKKLNVYGVSKGKINYLKMSNNSNSKNFEIDLSVSVPRLELIGDYSINGKILLLPITGSGKCNLTAENVDVKVQLNGNLIQHNGKDYLFLQKISSADCDISHVFIDLENLFNGNKVLGEGMNKFLNENWMELWKELRPAFIKTFGNIGIDVANTVFQRNTFKKLFLT</sequence>
<dbReference type="Gene3D" id="3.15.10.30">
    <property type="entry name" value="Haemolymph juvenile hormone binding protein"/>
    <property type="match status" value="1"/>
</dbReference>
<keyword evidence="2" id="KW-0090">Biological rhythms</keyword>
<feature type="chain" id="PRO_5016324614" evidence="4">
    <location>
        <begin position="28"/>
        <end position="260"/>
    </location>
</feature>
<dbReference type="GO" id="GO:0005615">
    <property type="term" value="C:extracellular space"/>
    <property type="evidence" value="ECO:0007669"/>
    <property type="project" value="TreeGrafter"/>
</dbReference>
<evidence type="ECO:0000256" key="1">
    <source>
        <dbReference type="ARBA" id="ARBA00022729"/>
    </source>
</evidence>
<proteinExistence type="inferred from homology"/>
<evidence type="ECO:0000256" key="4">
    <source>
        <dbReference type="SAM" id="SignalP"/>
    </source>
</evidence>
<dbReference type="Pfam" id="PF06585">
    <property type="entry name" value="JHBP"/>
    <property type="match status" value="1"/>
</dbReference>
<dbReference type="EMBL" id="UFQT01000646">
    <property type="protein sequence ID" value="SSX26069.1"/>
    <property type="molecule type" value="Genomic_DNA"/>
</dbReference>
<evidence type="ECO:0000256" key="2">
    <source>
        <dbReference type="ARBA" id="ARBA00023108"/>
    </source>
</evidence>
<gene>
    <name evidence="5" type="primary">CSON013082</name>
</gene>
<dbReference type="GO" id="GO:0007623">
    <property type="term" value="P:circadian rhythm"/>
    <property type="evidence" value="ECO:0007669"/>
    <property type="project" value="UniProtKB-ARBA"/>
</dbReference>
<comment type="similarity">
    <text evidence="3">Belongs to the TO family.</text>
</comment>